<reference evidence="2 3" key="1">
    <citation type="submission" date="2014-10" db="EMBL/GenBank/DDBJ databases">
        <title>The Complete Genome Sequence for the Shellfish Pathogen Vibrio coralliilyticus RE98 Isolated from a Shellfish Hatchery.</title>
        <authorList>
            <person name="Richards G.P."/>
            <person name="Bono J.L."/>
            <person name="Watson M.A."/>
            <person name="Needleman D.S."/>
        </authorList>
    </citation>
    <scope>NUCLEOTIDE SEQUENCE [LARGE SCALE GENOMIC DNA]</scope>
    <source>
        <strain evidence="2 3">RE98</strain>
    </source>
</reference>
<evidence type="ECO:0000313" key="3">
    <source>
        <dbReference type="Proteomes" id="UP000030081"/>
    </source>
</evidence>
<dbReference type="Proteomes" id="UP000030081">
    <property type="component" value="Chromosome 1"/>
</dbReference>
<evidence type="ECO:0000256" key="1">
    <source>
        <dbReference type="SAM" id="SignalP"/>
    </source>
</evidence>
<organism evidence="2 3">
    <name type="scientific">Vibrio coralliilyticus</name>
    <dbReference type="NCBI Taxonomy" id="190893"/>
    <lineage>
        <taxon>Bacteria</taxon>
        <taxon>Pseudomonadati</taxon>
        <taxon>Pseudomonadota</taxon>
        <taxon>Gammaproteobacteria</taxon>
        <taxon>Vibrionales</taxon>
        <taxon>Vibrionaceae</taxon>
        <taxon>Vibrio</taxon>
    </lineage>
</organism>
<dbReference type="RefSeq" id="WP_043007807.1">
    <property type="nucleotide sequence ID" value="NZ_CP009617.1"/>
</dbReference>
<evidence type="ECO:0000313" key="2">
    <source>
        <dbReference type="EMBL" id="AIW18677.1"/>
    </source>
</evidence>
<dbReference type="KEGG" id="vcy:IX92_06285"/>
<sequence>MKKIILTLMLFSFSTYSFAYTCAGNVKGVSIEPTTGDVLVEKIGPLTWPRLCSVSNERNGVSTEACKAVYSTLLTAQASNMQVTLWFRDSKSCEEQVSWQLLTGWYFGPSLNN</sequence>
<proteinExistence type="predicted"/>
<protein>
    <submittedName>
        <fullName evidence="2">Uncharacterized protein</fullName>
    </submittedName>
</protein>
<gene>
    <name evidence="2" type="ORF">IX92_06285</name>
</gene>
<feature type="signal peptide" evidence="1">
    <location>
        <begin position="1"/>
        <end position="19"/>
    </location>
</feature>
<accession>A0AAN0SAM1</accession>
<dbReference type="AlphaFoldDB" id="A0AAN0SAM1"/>
<name>A0AAN0SAM1_9VIBR</name>
<dbReference type="EMBL" id="CP009617">
    <property type="protein sequence ID" value="AIW18677.1"/>
    <property type="molecule type" value="Genomic_DNA"/>
</dbReference>
<keyword evidence="3" id="KW-1185">Reference proteome</keyword>
<keyword evidence="1" id="KW-0732">Signal</keyword>
<feature type="chain" id="PRO_5042892966" evidence="1">
    <location>
        <begin position="20"/>
        <end position="113"/>
    </location>
</feature>